<dbReference type="GO" id="GO:0043683">
    <property type="term" value="P:type IV pilus assembly"/>
    <property type="evidence" value="ECO:0007669"/>
    <property type="project" value="InterPro"/>
</dbReference>
<evidence type="ECO:0000256" key="1">
    <source>
        <dbReference type="SAM" id="Phobius"/>
    </source>
</evidence>
<sequence length="182" mass="20326">MVKIDAGKYFTPKAIVNLSILLGFLVFITMVLSFLGKEIKDKADQIQDQRAEIESHISALSRLAELGAAAKEAEPAFNELNSLLPKRDELVAFPRYIDTLATASGVDERFDFRGDEMSPTETEAGHSAFSLSITGSYANILVFLEELEKGRFIIRVDNFDVVLQRDNSLFKADIQGLVFFRD</sequence>
<reference evidence="2 3" key="1">
    <citation type="journal article" date="2016" name="Nat. Commun.">
        <title>Thousands of microbial genomes shed light on interconnected biogeochemical processes in an aquifer system.</title>
        <authorList>
            <person name="Anantharaman K."/>
            <person name="Brown C.T."/>
            <person name="Hug L.A."/>
            <person name="Sharon I."/>
            <person name="Castelle C.J."/>
            <person name="Probst A.J."/>
            <person name="Thomas B.C."/>
            <person name="Singh A."/>
            <person name="Wilkins M.J."/>
            <person name="Karaoz U."/>
            <person name="Brodie E.L."/>
            <person name="Williams K.H."/>
            <person name="Hubbard S.S."/>
            <person name="Banfield J.F."/>
        </authorList>
    </citation>
    <scope>NUCLEOTIDE SEQUENCE [LARGE SCALE GENOMIC DNA]</scope>
</reference>
<dbReference type="GO" id="GO:0043107">
    <property type="term" value="P:type IV pilus-dependent motility"/>
    <property type="evidence" value="ECO:0007669"/>
    <property type="project" value="InterPro"/>
</dbReference>
<organism evidence="2 3">
    <name type="scientific">Candidatus Colwellbacteria bacterium GWA2_46_10</name>
    <dbReference type="NCBI Taxonomy" id="1797684"/>
    <lineage>
        <taxon>Bacteria</taxon>
        <taxon>Candidatus Colwelliibacteriota</taxon>
    </lineage>
</organism>
<accession>A0A1G1YWR1</accession>
<feature type="transmembrane region" description="Helical" evidence="1">
    <location>
        <begin position="15"/>
        <end position="35"/>
    </location>
</feature>
<keyword evidence="1" id="KW-0472">Membrane</keyword>
<keyword evidence="1" id="KW-0812">Transmembrane</keyword>
<name>A0A1G1YWR1_9BACT</name>
<dbReference type="Proteomes" id="UP000178179">
    <property type="component" value="Unassembled WGS sequence"/>
</dbReference>
<gene>
    <name evidence="2" type="ORF">A2119_03130</name>
</gene>
<evidence type="ECO:0000313" key="2">
    <source>
        <dbReference type="EMBL" id="OGY56828.1"/>
    </source>
</evidence>
<protein>
    <recommendedName>
        <fullName evidence="4">Type 4 fimbrial biogenesis protein PilO</fullName>
    </recommendedName>
</protein>
<dbReference type="InterPro" id="IPR014717">
    <property type="entry name" value="Transl_elong_EF1B/ribsomal_bS6"/>
</dbReference>
<dbReference type="Gene3D" id="3.30.70.60">
    <property type="match status" value="1"/>
</dbReference>
<proteinExistence type="predicted"/>
<dbReference type="InterPro" id="IPR007445">
    <property type="entry name" value="PilO"/>
</dbReference>
<dbReference type="EMBL" id="MHIS01000006">
    <property type="protein sequence ID" value="OGY56828.1"/>
    <property type="molecule type" value="Genomic_DNA"/>
</dbReference>
<comment type="caution">
    <text evidence="2">The sequence shown here is derived from an EMBL/GenBank/DDBJ whole genome shotgun (WGS) entry which is preliminary data.</text>
</comment>
<dbReference type="AlphaFoldDB" id="A0A1G1YWR1"/>
<evidence type="ECO:0000313" key="3">
    <source>
        <dbReference type="Proteomes" id="UP000178179"/>
    </source>
</evidence>
<dbReference type="Pfam" id="PF04350">
    <property type="entry name" value="PilO"/>
    <property type="match status" value="1"/>
</dbReference>
<keyword evidence="1" id="KW-1133">Transmembrane helix</keyword>
<evidence type="ECO:0008006" key="4">
    <source>
        <dbReference type="Google" id="ProtNLM"/>
    </source>
</evidence>